<evidence type="ECO:0000313" key="4">
    <source>
        <dbReference type="Proteomes" id="UP000308197"/>
    </source>
</evidence>
<evidence type="ECO:0000313" key="3">
    <source>
        <dbReference type="EMBL" id="TFK83289.1"/>
    </source>
</evidence>
<dbReference type="InterPro" id="IPR011333">
    <property type="entry name" value="SKP1/BTB/POZ_sf"/>
</dbReference>
<dbReference type="EMBL" id="ML211406">
    <property type="protein sequence ID" value="TFK83289.1"/>
    <property type="molecule type" value="Genomic_DNA"/>
</dbReference>
<dbReference type="Pfam" id="PF00651">
    <property type="entry name" value="BTB"/>
    <property type="match status" value="1"/>
</dbReference>
<feature type="region of interest" description="Disordered" evidence="1">
    <location>
        <begin position="1"/>
        <end position="24"/>
    </location>
</feature>
<accession>A0A5C3P2S6</accession>
<evidence type="ECO:0000256" key="1">
    <source>
        <dbReference type="SAM" id="MobiDB-lite"/>
    </source>
</evidence>
<dbReference type="Gene3D" id="3.30.710.10">
    <property type="entry name" value="Potassium Channel Kv1.1, Chain A"/>
    <property type="match status" value="1"/>
</dbReference>
<reference evidence="3 4" key="1">
    <citation type="journal article" date="2019" name="Nat. Ecol. Evol.">
        <title>Megaphylogeny resolves global patterns of mushroom evolution.</title>
        <authorList>
            <person name="Varga T."/>
            <person name="Krizsan K."/>
            <person name="Foldi C."/>
            <person name="Dima B."/>
            <person name="Sanchez-Garcia M."/>
            <person name="Sanchez-Ramirez S."/>
            <person name="Szollosi G.J."/>
            <person name="Szarkandi J.G."/>
            <person name="Papp V."/>
            <person name="Albert L."/>
            <person name="Andreopoulos W."/>
            <person name="Angelini C."/>
            <person name="Antonin V."/>
            <person name="Barry K.W."/>
            <person name="Bougher N.L."/>
            <person name="Buchanan P."/>
            <person name="Buyck B."/>
            <person name="Bense V."/>
            <person name="Catcheside P."/>
            <person name="Chovatia M."/>
            <person name="Cooper J."/>
            <person name="Damon W."/>
            <person name="Desjardin D."/>
            <person name="Finy P."/>
            <person name="Geml J."/>
            <person name="Haridas S."/>
            <person name="Hughes K."/>
            <person name="Justo A."/>
            <person name="Karasinski D."/>
            <person name="Kautmanova I."/>
            <person name="Kiss B."/>
            <person name="Kocsube S."/>
            <person name="Kotiranta H."/>
            <person name="LaButti K.M."/>
            <person name="Lechner B.E."/>
            <person name="Liimatainen K."/>
            <person name="Lipzen A."/>
            <person name="Lukacs Z."/>
            <person name="Mihaltcheva S."/>
            <person name="Morgado L.N."/>
            <person name="Niskanen T."/>
            <person name="Noordeloos M.E."/>
            <person name="Ohm R.A."/>
            <person name="Ortiz-Santana B."/>
            <person name="Ovrebo C."/>
            <person name="Racz N."/>
            <person name="Riley R."/>
            <person name="Savchenko A."/>
            <person name="Shiryaev A."/>
            <person name="Soop K."/>
            <person name="Spirin V."/>
            <person name="Szebenyi C."/>
            <person name="Tomsovsky M."/>
            <person name="Tulloss R.E."/>
            <person name="Uehling J."/>
            <person name="Grigoriev I.V."/>
            <person name="Vagvolgyi C."/>
            <person name="Papp T."/>
            <person name="Martin F.M."/>
            <person name="Miettinen O."/>
            <person name="Hibbett D.S."/>
            <person name="Nagy L.G."/>
        </authorList>
    </citation>
    <scope>NUCLEOTIDE SEQUENCE [LARGE SCALE GENOMIC DNA]</scope>
    <source>
        <strain evidence="3 4">HHB13444</strain>
    </source>
</reference>
<protein>
    <recommendedName>
        <fullName evidence="2">BTB domain-containing protein</fullName>
    </recommendedName>
</protein>
<sequence>MARRTCSQSADTAKEGTEPPPFPVPHTDYYFEDGNLVILVENTLFKVFRSTFIRHSAVFRDLFNLPRPIGGATEGSDDDNPLQFSGTSAVDFARLLWILYPVAGTLEEWTSILSLATRWEFNDIRDLAIRQLQTLPGVSPVDKVILAREYEISGRWVLSAYTALCERPEPLSIPEASRLGLETSVRIAQLREQLRASLRKSSRIGGYHSLTQSAAVRHASIASSILASAGKRSPTERQQWGMGKSFLYQCDVPPPAPVCTSHQRSVARKGATAIPGTARLVAEAFGIDIAG</sequence>
<proteinExistence type="predicted"/>
<dbReference type="InParanoid" id="A0A5C3P2S6"/>
<organism evidence="3 4">
    <name type="scientific">Polyporus arcularius HHB13444</name>
    <dbReference type="NCBI Taxonomy" id="1314778"/>
    <lineage>
        <taxon>Eukaryota</taxon>
        <taxon>Fungi</taxon>
        <taxon>Dikarya</taxon>
        <taxon>Basidiomycota</taxon>
        <taxon>Agaricomycotina</taxon>
        <taxon>Agaricomycetes</taxon>
        <taxon>Polyporales</taxon>
        <taxon>Polyporaceae</taxon>
        <taxon>Polyporus</taxon>
    </lineage>
</organism>
<feature type="compositionally biased region" description="Polar residues" evidence="1">
    <location>
        <begin position="1"/>
        <end position="11"/>
    </location>
</feature>
<dbReference type="SUPFAM" id="SSF54695">
    <property type="entry name" value="POZ domain"/>
    <property type="match status" value="1"/>
</dbReference>
<dbReference type="AlphaFoldDB" id="A0A5C3P2S6"/>
<keyword evidence="4" id="KW-1185">Reference proteome</keyword>
<evidence type="ECO:0000259" key="2">
    <source>
        <dbReference type="Pfam" id="PF00651"/>
    </source>
</evidence>
<gene>
    <name evidence="3" type="ORF">K466DRAFT_577803</name>
</gene>
<dbReference type="Proteomes" id="UP000308197">
    <property type="component" value="Unassembled WGS sequence"/>
</dbReference>
<dbReference type="STRING" id="1314778.A0A5C3P2S6"/>
<name>A0A5C3P2S6_9APHY</name>
<dbReference type="InterPro" id="IPR000210">
    <property type="entry name" value="BTB/POZ_dom"/>
</dbReference>
<feature type="domain" description="BTB" evidence="2">
    <location>
        <begin position="36"/>
        <end position="133"/>
    </location>
</feature>